<feature type="chain" id="PRO_5045229266" evidence="1">
    <location>
        <begin position="21"/>
        <end position="258"/>
    </location>
</feature>
<reference evidence="2" key="1">
    <citation type="submission" date="2022-10" db="EMBL/GenBank/DDBJ databases">
        <title>Catenovulum adriacola sp. nov. isolated in the Harbour of Susak.</title>
        <authorList>
            <person name="Schoch T."/>
            <person name="Reich S.J."/>
            <person name="Stoeferle S."/>
            <person name="Flaiz M."/>
            <person name="Kazda M."/>
            <person name="Riedel C.U."/>
            <person name="Duerre P."/>
        </authorList>
    </citation>
    <scope>NUCLEOTIDE SEQUENCE</scope>
    <source>
        <strain evidence="2">TS8</strain>
    </source>
</reference>
<dbReference type="RefSeq" id="WP_268074415.1">
    <property type="nucleotide sequence ID" value="NZ_CP109965.1"/>
</dbReference>
<gene>
    <name evidence="2" type="ORF">OLW01_13380</name>
</gene>
<proteinExistence type="predicted"/>
<dbReference type="Proteomes" id="UP001163726">
    <property type="component" value="Chromosome"/>
</dbReference>
<protein>
    <submittedName>
        <fullName evidence="2">L-rhamnose mutarotase</fullName>
    </submittedName>
</protein>
<keyword evidence="1" id="KW-0732">Signal</keyword>
<dbReference type="PANTHER" id="PTHR34389">
    <property type="entry name" value="L-RHAMNOSE MUTAROTASE"/>
    <property type="match status" value="1"/>
</dbReference>
<dbReference type="InterPro" id="IPR008000">
    <property type="entry name" value="Rham/fucose_mutarotase"/>
</dbReference>
<evidence type="ECO:0000313" key="3">
    <source>
        <dbReference type="Proteomes" id="UP001163726"/>
    </source>
</evidence>
<dbReference type="Gene3D" id="3.30.70.100">
    <property type="match status" value="1"/>
</dbReference>
<sequence>MKKFKLFLVLLSLFCVQASALSPYENKLQSDDKQRLGLIAFAKLEQLTELKNLAKSIEQQTMDNTHKDIDKLSIYFKPLKQKVMVFAYFESDDKSILGWEHRLTNSSPQLKQFSERLTPHSRANKHNVWLRMEWMNLVASDKTFPHNKVAQRMGFMSRLKPEFELQYRQLHQLNWPGVVDGMVKSNYRNWTSFLIEDGDALLLFTFAEYIGSDIKADNQKMAADPTTQRWWTHTEECLINLHGEGNWSSMTPLLEVSK</sequence>
<organism evidence="2 3">
    <name type="scientific">Catenovulum adriaticum</name>
    <dbReference type="NCBI Taxonomy" id="2984846"/>
    <lineage>
        <taxon>Bacteria</taxon>
        <taxon>Pseudomonadati</taxon>
        <taxon>Pseudomonadota</taxon>
        <taxon>Gammaproteobacteria</taxon>
        <taxon>Alteromonadales</taxon>
        <taxon>Alteromonadaceae</taxon>
        <taxon>Catenovulum</taxon>
    </lineage>
</organism>
<dbReference type="EMBL" id="CP109965">
    <property type="protein sequence ID" value="WAJ70115.1"/>
    <property type="molecule type" value="Genomic_DNA"/>
</dbReference>
<accession>A0ABY7AKP4</accession>
<feature type="signal peptide" evidence="1">
    <location>
        <begin position="1"/>
        <end position="20"/>
    </location>
</feature>
<dbReference type="InterPro" id="IPR011008">
    <property type="entry name" value="Dimeric_a/b-barrel"/>
</dbReference>
<evidence type="ECO:0000256" key="1">
    <source>
        <dbReference type="SAM" id="SignalP"/>
    </source>
</evidence>
<dbReference type="PANTHER" id="PTHR34389:SF2">
    <property type="entry name" value="L-RHAMNOSE MUTAROTASE"/>
    <property type="match status" value="1"/>
</dbReference>
<dbReference type="Pfam" id="PF05336">
    <property type="entry name" value="rhaM"/>
    <property type="match status" value="1"/>
</dbReference>
<name>A0ABY7AKP4_9ALTE</name>
<dbReference type="SUPFAM" id="SSF54909">
    <property type="entry name" value="Dimeric alpha+beta barrel"/>
    <property type="match status" value="1"/>
</dbReference>
<keyword evidence="3" id="KW-1185">Reference proteome</keyword>
<evidence type="ECO:0000313" key="2">
    <source>
        <dbReference type="EMBL" id="WAJ70115.1"/>
    </source>
</evidence>